<dbReference type="InterPro" id="IPR016084">
    <property type="entry name" value="Haem_Oase-like_multi-hlx"/>
</dbReference>
<keyword evidence="2" id="KW-1185">Reference proteome</keyword>
<dbReference type="InterPro" id="IPR024423">
    <property type="entry name" value="DUF3050"/>
</dbReference>
<dbReference type="STRING" id="1705394.SP60_00415"/>
<dbReference type="RefSeq" id="WP_053952170.1">
    <property type="nucleotide sequence ID" value="NZ_CP010552.1"/>
</dbReference>
<name>A0A0M4NIB5_9GAMM</name>
<dbReference type="Pfam" id="PF11251">
    <property type="entry name" value="DUF3050"/>
    <property type="match status" value="1"/>
</dbReference>
<dbReference type="SUPFAM" id="SSF48613">
    <property type="entry name" value="Heme oxygenase-like"/>
    <property type="match status" value="1"/>
</dbReference>
<evidence type="ECO:0000313" key="1">
    <source>
        <dbReference type="EMBL" id="ALE53170.1"/>
    </source>
</evidence>
<accession>A0A0M4NIB5</accession>
<dbReference type="EMBL" id="CP010552">
    <property type="protein sequence ID" value="ALE53170.1"/>
    <property type="molecule type" value="Genomic_DNA"/>
</dbReference>
<protein>
    <submittedName>
        <fullName evidence="1">Heme oxygenase</fullName>
    </submittedName>
</protein>
<dbReference type="Proteomes" id="UP000058020">
    <property type="component" value="Chromosome"/>
</dbReference>
<dbReference type="Gene3D" id="1.20.910.10">
    <property type="entry name" value="Heme oxygenase-like"/>
    <property type="match status" value="1"/>
</dbReference>
<sequence length="259" mass="29450">MSKKINSDIIASFKSQLEDHPIYDAVSTIEDLQCFMEHHIYSVWDFMSLIKYLQYTIAPTQYPWTPKGEGDVRRFINELVLEEESDETNISGEYSSHFELYHRAMEEIGADTSASKAFIETVRVKGIDTALESQVVPKPSRIFTSTTFQFIQGDKSHQVAAALALGREHIIPCMFRSILKKIGVSEAQAPIFHYYLNRHIHLDEDFHAPLSLRLLNGLCNGDEKKVQESIDAAQQAVIARVKFWDGVLEAIKAPKEKTT</sequence>
<dbReference type="AlphaFoldDB" id="A0A0M4NIB5"/>
<gene>
    <name evidence="1" type="ORF">SP60_00415</name>
</gene>
<proteinExistence type="predicted"/>
<organism evidence="1 2">
    <name type="scientific">Candidatus Thioglobus autotrophicus</name>
    <dbReference type="NCBI Taxonomy" id="1705394"/>
    <lineage>
        <taxon>Bacteria</taxon>
        <taxon>Pseudomonadati</taxon>
        <taxon>Pseudomonadota</taxon>
        <taxon>Gammaproteobacteria</taxon>
        <taxon>Candidatus Pseudothioglobaceae</taxon>
        <taxon>Candidatus Thioglobus</taxon>
    </lineage>
</organism>
<dbReference type="OrthoDB" id="9791270at2"/>
<dbReference type="KEGG" id="tho:SP60_00415"/>
<evidence type="ECO:0000313" key="2">
    <source>
        <dbReference type="Proteomes" id="UP000058020"/>
    </source>
</evidence>
<dbReference type="PATRIC" id="fig|1705394.5.peg.83"/>
<reference evidence="1 2" key="1">
    <citation type="journal article" date="2015" name="Genome Announc.">
        <title>Genome Sequence of 'Candidatus Thioglobus autotrophica' Strain EF1, a Chemoautotroph from the SUP05 Clade of Marine Gammaproteobacteria.</title>
        <authorList>
            <person name="Shah V."/>
            <person name="Morris R.M."/>
        </authorList>
    </citation>
    <scope>NUCLEOTIDE SEQUENCE [LARGE SCALE GENOMIC DNA]</scope>
    <source>
        <strain evidence="1 2">EF1</strain>
    </source>
</reference>